<evidence type="ECO:0000313" key="2">
    <source>
        <dbReference type="EMBL" id="MCD1296266.1"/>
    </source>
</evidence>
<protein>
    <recommendedName>
        <fullName evidence="1">Exonuclease domain-containing protein</fullName>
    </recommendedName>
</protein>
<dbReference type="RefSeq" id="WP_230743256.1">
    <property type="nucleotide sequence ID" value="NZ_PGCK01000016.1"/>
</dbReference>
<comment type="caution">
    <text evidence="2">The sequence shown here is derived from an EMBL/GenBank/DDBJ whole genome shotgun (WGS) entry which is preliminary data.</text>
</comment>
<dbReference type="Proteomes" id="UP001320159">
    <property type="component" value="Unassembled WGS sequence"/>
</dbReference>
<dbReference type="Pfam" id="PF00929">
    <property type="entry name" value="RNase_T"/>
    <property type="match status" value="1"/>
</dbReference>
<feature type="domain" description="Exonuclease" evidence="1">
    <location>
        <begin position="3"/>
        <end position="181"/>
    </location>
</feature>
<evidence type="ECO:0000259" key="1">
    <source>
        <dbReference type="SMART" id="SM00479"/>
    </source>
</evidence>
<dbReference type="Gene3D" id="3.30.420.10">
    <property type="entry name" value="Ribonuclease H-like superfamily/Ribonuclease H"/>
    <property type="match status" value="1"/>
</dbReference>
<dbReference type="SUPFAM" id="SSF53098">
    <property type="entry name" value="Ribonuclease H-like"/>
    <property type="match status" value="1"/>
</dbReference>
<dbReference type="CDD" id="cd06127">
    <property type="entry name" value="DEDDh"/>
    <property type="match status" value="1"/>
</dbReference>
<dbReference type="EMBL" id="PGCK01000016">
    <property type="protein sequence ID" value="MCD1296266.1"/>
    <property type="molecule type" value="Genomic_DNA"/>
</dbReference>
<dbReference type="SMART" id="SM00479">
    <property type="entry name" value="EXOIII"/>
    <property type="match status" value="1"/>
</dbReference>
<reference evidence="2 3" key="1">
    <citation type="submission" date="2017-11" db="EMBL/GenBank/DDBJ databases">
        <title>Isolation and Characterization of Family Methanocellaceae Species from Potential Methane Hydrate Area Offshore Southwestern Taiwan.</title>
        <authorList>
            <person name="Zhang W.-L."/>
            <person name="Chen W.-C."/>
            <person name="Lai M.-C."/>
            <person name="Chen S.-C."/>
        </authorList>
    </citation>
    <scope>NUCLEOTIDE SEQUENCE [LARGE SCALE GENOMIC DNA]</scope>
    <source>
        <strain evidence="2 3">CWC-04</strain>
    </source>
</reference>
<dbReference type="InterPro" id="IPR013520">
    <property type="entry name" value="Ribonucl_H"/>
</dbReference>
<proteinExistence type="predicted"/>
<gene>
    <name evidence="2" type="ORF">CUJ83_14785</name>
</gene>
<evidence type="ECO:0000313" key="3">
    <source>
        <dbReference type="Proteomes" id="UP001320159"/>
    </source>
</evidence>
<name>A0AAP2REU6_9EURY</name>
<organism evidence="2 3">
    <name type="scientific">Methanooceanicella nereidis</name>
    <dbReference type="NCBI Taxonomy" id="2052831"/>
    <lineage>
        <taxon>Archaea</taxon>
        <taxon>Methanobacteriati</taxon>
        <taxon>Methanobacteriota</taxon>
        <taxon>Stenosarchaea group</taxon>
        <taxon>Methanomicrobia</taxon>
        <taxon>Methanocellales</taxon>
        <taxon>Methanocellaceae</taxon>
        <taxon>Methanooceanicella</taxon>
    </lineage>
</organism>
<dbReference type="AlphaFoldDB" id="A0AAP2REU6"/>
<dbReference type="GO" id="GO:0003676">
    <property type="term" value="F:nucleic acid binding"/>
    <property type="evidence" value="ECO:0007669"/>
    <property type="project" value="InterPro"/>
</dbReference>
<keyword evidence="3" id="KW-1185">Reference proteome</keyword>
<sequence>MVILSVIDTETTGLGIFNRGCPCHDDHAISLGMVIADVDVDTRNIKCLDSMYSLICIPDPSRAEDTYMIHGIRSEEIEKAPSPAEVCEIFLGMRERYGFQYAGAWNHEFDKYFIRRTFKLSGLKKPALNWVEMQPRKFAKLDHYVSSVIYPEIKGLAGHNALNDCLRALGVYATLGGMELDMSLLKGKALP</sequence>
<accession>A0AAP2REU6</accession>
<dbReference type="InterPro" id="IPR036397">
    <property type="entry name" value="RNaseH_sf"/>
</dbReference>
<dbReference type="InterPro" id="IPR012337">
    <property type="entry name" value="RNaseH-like_sf"/>
</dbReference>